<evidence type="ECO:0000313" key="10">
    <source>
        <dbReference type="EMBL" id="AWM77794.1"/>
    </source>
</evidence>
<dbReference type="InterPro" id="IPR046373">
    <property type="entry name" value="Acyl-CoA_Oxase/DH_mid-dom_sf"/>
</dbReference>
<dbReference type="GO" id="GO:0050660">
    <property type="term" value="F:flavin adenine dinucleotide binding"/>
    <property type="evidence" value="ECO:0007669"/>
    <property type="project" value="InterPro"/>
</dbReference>
<dbReference type="PANTHER" id="PTHR43292:SF3">
    <property type="entry name" value="ACYL-COA DEHYDROGENASE FADE29"/>
    <property type="match status" value="1"/>
</dbReference>
<evidence type="ECO:0000259" key="7">
    <source>
        <dbReference type="Pfam" id="PF00441"/>
    </source>
</evidence>
<protein>
    <submittedName>
        <fullName evidence="10">Acyl-CoA dehydrogenase</fullName>
    </submittedName>
</protein>
<comment type="cofactor">
    <cofactor evidence="1 6">
        <name>FAD</name>
        <dbReference type="ChEBI" id="CHEBI:57692"/>
    </cofactor>
</comment>
<organism evidence="10 11">
    <name type="scientific">Phenylobacterium parvum</name>
    <dbReference type="NCBI Taxonomy" id="2201350"/>
    <lineage>
        <taxon>Bacteria</taxon>
        <taxon>Pseudomonadati</taxon>
        <taxon>Pseudomonadota</taxon>
        <taxon>Alphaproteobacteria</taxon>
        <taxon>Caulobacterales</taxon>
        <taxon>Caulobacteraceae</taxon>
        <taxon>Phenylobacterium</taxon>
    </lineage>
</organism>
<evidence type="ECO:0000256" key="2">
    <source>
        <dbReference type="ARBA" id="ARBA00009347"/>
    </source>
</evidence>
<name>A0A2Z3I2W2_9CAUL</name>
<keyword evidence="5 6" id="KW-0560">Oxidoreductase</keyword>
<dbReference type="AlphaFoldDB" id="A0A2Z3I2W2"/>
<evidence type="ECO:0000256" key="3">
    <source>
        <dbReference type="ARBA" id="ARBA00022630"/>
    </source>
</evidence>
<dbReference type="Pfam" id="PF02771">
    <property type="entry name" value="Acyl-CoA_dh_N"/>
    <property type="match status" value="1"/>
</dbReference>
<dbReference type="Proteomes" id="UP000247763">
    <property type="component" value="Chromosome"/>
</dbReference>
<keyword evidence="11" id="KW-1185">Reference proteome</keyword>
<feature type="domain" description="Acyl-CoA dehydrogenase/oxidase N-terminal" evidence="9">
    <location>
        <begin position="7"/>
        <end position="123"/>
    </location>
</feature>
<evidence type="ECO:0000259" key="9">
    <source>
        <dbReference type="Pfam" id="PF02771"/>
    </source>
</evidence>
<dbReference type="KEGG" id="phb:HYN04_08465"/>
<dbReference type="PANTHER" id="PTHR43292">
    <property type="entry name" value="ACYL-COA DEHYDROGENASE"/>
    <property type="match status" value="1"/>
</dbReference>
<feature type="domain" description="Acyl-CoA dehydrogenase/oxidase C-terminal" evidence="7">
    <location>
        <begin position="233"/>
        <end position="397"/>
    </location>
</feature>
<dbReference type="SUPFAM" id="SSF47203">
    <property type="entry name" value="Acyl-CoA dehydrogenase C-terminal domain-like"/>
    <property type="match status" value="1"/>
</dbReference>
<dbReference type="InterPro" id="IPR009075">
    <property type="entry name" value="AcylCo_DH/oxidase_C"/>
</dbReference>
<evidence type="ECO:0000256" key="5">
    <source>
        <dbReference type="ARBA" id="ARBA00023002"/>
    </source>
</evidence>
<reference evidence="11" key="1">
    <citation type="submission" date="2018-05" db="EMBL/GenBank/DDBJ databases">
        <title>Genome sequencing of Phenylobacterium sp. HYN0004.</title>
        <authorList>
            <person name="Yi H."/>
            <person name="Baek C."/>
        </authorList>
    </citation>
    <scope>NUCLEOTIDE SEQUENCE [LARGE SCALE GENOMIC DNA]</scope>
    <source>
        <strain evidence="11">HYN0004</strain>
    </source>
</reference>
<dbReference type="Gene3D" id="2.40.110.10">
    <property type="entry name" value="Butyryl-CoA Dehydrogenase, subunit A, domain 2"/>
    <property type="match status" value="1"/>
</dbReference>
<gene>
    <name evidence="10" type="ORF">HYN04_08465</name>
</gene>
<evidence type="ECO:0000313" key="11">
    <source>
        <dbReference type="Proteomes" id="UP000247763"/>
    </source>
</evidence>
<dbReference type="Gene3D" id="1.10.540.10">
    <property type="entry name" value="Acyl-CoA dehydrogenase/oxidase, N-terminal domain"/>
    <property type="match status" value="1"/>
</dbReference>
<dbReference type="InterPro" id="IPR013786">
    <property type="entry name" value="AcylCoA_DH/ox_N"/>
</dbReference>
<dbReference type="Pfam" id="PF02770">
    <property type="entry name" value="Acyl-CoA_dh_M"/>
    <property type="match status" value="1"/>
</dbReference>
<dbReference type="Gene3D" id="1.20.140.10">
    <property type="entry name" value="Butyryl-CoA Dehydrogenase, subunit A, domain 3"/>
    <property type="match status" value="1"/>
</dbReference>
<dbReference type="EMBL" id="CP029479">
    <property type="protein sequence ID" value="AWM77794.1"/>
    <property type="molecule type" value="Genomic_DNA"/>
</dbReference>
<dbReference type="GO" id="GO:0016627">
    <property type="term" value="F:oxidoreductase activity, acting on the CH-CH group of donors"/>
    <property type="evidence" value="ECO:0007669"/>
    <property type="project" value="InterPro"/>
</dbReference>
<dbReference type="SUPFAM" id="SSF56645">
    <property type="entry name" value="Acyl-CoA dehydrogenase NM domain-like"/>
    <property type="match status" value="1"/>
</dbReference>
<keyword evidence="3 6" id="KW-0285">Flavoprotein</keyword>
<comment type="similarity">
    <text evidence="2 6">Belongs to the acyl-CoA dehydrogenase family.</text>
</comment>
<proteinExistence type="inferred from homology"/>
<evidence type="ECO:0000259" key="8">
    <source>
        <dbReference type="Pfam" id="PF02770"/>
    </source>
</evidence>
<sequence length="400" mass="43593">MHLDLSPDDLAFRDEVRTFLQANLTPELRRAGRRATSVFMDRTYSLAWQRVLHSRGWVAPAWPVKYGGTGWNEMQRYIFAAECALAGAPSLAPMGLKMVGPVIMGYGTDAQKAHYLPRILSGEDYWCQGYSEPGAGSDLAALQLRADRDGDSYVLNGTKIWTTHAHWANRMFCLVRTLSEGKPQAGITFLLLDMQTPGVSVRPIVTLAGEHEVNQVFFDNVRVPVSGRVGEENQGWTVAKYLLEFERGGGSAAGLRVSHERLKALAREERSDAGGALIDDAGFRSRLAAIGVTLDAVEMTEHRVLAELASGRNPGPASSMLKTQGTETMQKLDELMVEGIAAYAAVDQKAARAPDAGQDFVGPEHGLTGMARYLNNRAGSIYGGSNEIQRDIMARLVLGL</sequence>
<dbReference type="GO" id="GO:0005886">
    <property type="term" value="C:plasma membrane"/>
    <property type="evidence" value="ECO:0007669"/>
    <property type="project" value="TreeGrafter"/>
</dbReference>
<dbReference type="InterPro" id="IPR037069">
    <property type="entry name" value="AcylCoA_DH/ox_N_sf"/>
</dbReference>
<dbReference type="OrthoDB" id="9780544at2"/>
<dbReference type="InterPro" id="IPR006091">
    <property type="entry name" value="Acyl-CoA_Oxase/DH_mid-dom"/>
</dbReference>
<dbReference type="InterPro" id="IPR052161">
    <property type="entry name" value="Mycobact_Acyl-CoA_DH"/>
</dbReference>
<evidence type="ECO:0000256" key="6">
    <source>
        <dbReference type="RuleBase" id="RU362125"/>
    </source>
</evidence>
<dbReference type="InterPro" id="IPR036250">
    <property type="entry name" value="AcylCo_DH-like_C"/>
</dbReference>
<evidence type="ECO:0000256" key="4">
    <source>
        <dbReference type="ARBA" id="ARBA00022827"/>
    </source>
</evidence>
<dbReference type="InterPro" id="IPR009100">
    <property type="entry name" value="AcylCoA_DH/oxidase_NM_dom_sf"/>
</dbReference>
<feature type="domain" description="Acyl-CoA oxidase/dehydrogenase middle" evidence="8">
    <location>
        <begin position="127"/>
        <end position="221"/>
    </location>
</feature>
<keyword evidence="4 6" id="KW-0274">FAD</keyword>
<dbReference type="RefSeq" id="WP_110450361.1">
    <property type="nucleotide sequence ID" value="NZ_CP029479.1"/>
</dbReference>
<accession>A0A2Z3I2W2</accession>
<dbReference type="Pfam" id="PF00441">
    <property type="entry name" value="Acyl-CoA_dh_1"/>
    <property type="match status" value="1"/>
</dbReference>
<evidence type="ECO:0000256" key="1">
    <source>
        <dbReference type="ARBA" id="ARBA00001974"/>
    </source>
</evidence>